<reference evidence="2" key="1">
    <citation type="journal article" date="2020" name="Phytopathology">
        <title>Genome Sequence Resources of Colletotrichum truncatum, C. plurivorum, C. musicola, and C. sojae: Four Species Pathogenic to Soybean (Glycine max).</title>
        <authorList>
            <person name="Rogerio F."/>
            <person name="Boufleur T.R."/>
            <person name="Ciampi-Guillardi M."/>
            <person name="Sukno S.A."/>
            <person name="Thon M.R."/>
            <person name="Massola Junior N.S."/>
            <person name="Baroncelli R."/>
        </authorList>
    </citation>
    <scope>NUCLEOTIDE SEQUENCE</scope>
    <source>
        <strain evidence="2">LFN0074</strain>
    </source>
</reference>
<organism evidence="2 3">
    <name type="scientific">Colletotrichum musicola</name>
    <dbReference type="NCBI Taxonomy" id="2175873"/>
    <lineage>
        <taxon>Eukaryota</taxon>
        <taxon>Fungi</taxon>
        <taxon>Dikarya</taxon>
        <taxon>Ascomycota</taxon>
        <taxon>Pezizomycotina</taxon>
        <taxon>Sordariomycetes</taxon>
        <taxon>Hypocreomycetidae</taxon>
        <taxon>Glomerellales</taxon>
        <taxon>Glomerellaceae</taxon>
        <taxon>Colletotrichum</taxon>
        <taxon>Colletotrichum orchidearum species complex</taxon>
    </lineage>
</organism>
<dbReference type="EMBL" id="WIGM01000967">
    <property type="protein sequence ID" value="KAF6807639.1"/>
    <property type="molecule type" value="Genomic_DNA"/>
</dbReference>
<dbReference type="Proteomes" id="UP000639643">
    <property type="component" value="Unassembled WGS sequence"/>
</dbReference>
<name>A0A8H6J6W8_9PEZI</name>
<gene>
    <name evidence="2" type="ORF">CMUS01_14078</name>
</gene>
<evidence type="ECO:0000313" key="3">
    <source>
        <dbReference type="Proteomes" id="UP000639643"/>
    </source>
</evidence>
<evidence type="ECO:0000256" key="1">
    <source>
        <dbReference type="SAM" id="MobiDB-lite"/>
    </source>
</evidence>
<protein>
    <submittedName>
        <fullName evidence="2">Uncharacterized protein</fullName>
    </submittedName>
</protein>
<feature type="region of interest" description="Disordered" evidence="1">
    <location>
        <begin position="1"/>
        <end position="45"/>
    </location>
</feature>
<feature type="compositionally biased region" description="Polar residues" evidence="1">
    <location>
        <begin position="12"/>
        <end position="28"/>
    </location>
</feature>
<dbReference type="AlphaFoldDB" id="A0A8H6J6W8"/>
<proteinExistence type="predicted"/>
<keyword evidence="3" id="KW-1185">Reference proteome</keyword>
<comment type="caution">
    <text evidence="2">The sequence shown here is derived from an EMBL/GenBank/DDBJ whole genome shotgun (WGS) entry which is preliminary data.</text>
</comment>
<evidence type="ECO:0000313" key="2">
    <source>
        <dbReference type="EMBL" id="KAF6807639.1"/>
    </source>
</evidence>
<sequence>MAEPGGRELPVTFSTMTRPDAASLTTGSGWSGLHHQGPRERHSPSIDAAVVISVGKAARPGWEQTVDEEEAGL</sequence>
<accession>A0A8H6J6W8</accession>